<keyword evidence="3" id="KW-1185">Reference proteome</keyword>
<organism evidence="2 3">
    <name type="scientific">Pteropus alecto</name>
    <name type="common">Black flying fox</name>
    <dbReference type="NCBI Taxonomy" id="9402"/>
    <lineage>
        <taxon>Eukaryota</taxon>
        <taxon>Metazoa</taxon>
        <taxon>Chordata</taxon>
        <taxon>Craniata</taxon>
        <taxon>Vertebrata</taxon>
        <taxon>Euteleostomi</taxon>
        <taxon>Mammalia</taxon>
        <taxon>Eutheria</taxon>
        <taxon>Laurasiatheria</taxon>
        <taxon>Chiroptera</taxon>
        <taxon>Yinpterochiroptera</taxon>
        <taxon>Pteropodoidea</taxon>
        <taxon>Pteropodidae</taxon>
        <taxon>Pteropodinae</taxon>
        <taxon>Pteropus</taxon>
    </lineage>
</organism>
<evidence type="ECO:0000313" key="2">
    <source>
        <dbReference type="EMBL" id="ELK05721.1"/>
    </source>
</evidence>
<protein>
    <submittedName>
        <fullName evidence="2">Uncharacterized protein</fullName>
    </submittedName>
</protein>
<evidence type="ECO:0000256" key="1">
    <source>
        <dbReference type="SAM" id="MobiDB-lite"/>
    </source>
</evidence>
<feature type="region of interest" description="Disordered" evidence="1">
    <location>
        <begin position="1"/>
        <end position="28"/>
    </location>
</feature>
<evidence type="ECO:0000313" key="3">
    <source>
        <dbReference type="Proteomes" id="UP000010552"/>
    </source>
</evidence>
<dbReference type="Proteomes" id="UP000010552">
    <property type="component" value="Unassembled WGS sequence"/>
</dbReference>
<accession>L5K4L9</accession>
<dbReference type="AlphaFoldDB" id="L5K4L9"/>
<reference evidence="3" key="1">
    <citation type="journal article" date="2013" name="Science">
        <title>Comparative analysis of bat genomes provides insight into the evolution of flight and immunity.</title>
        <authorList>
            <person name="Zhang G."/>
            <person name="Cowled C."/>
            <person name="Shi Z."/>
            <person name="Huang Z."/>
            <person name="Bishop-Lilly K.A."/>
            <person name="Fang X."/>
            <person name="Wynne J.W."/>
            <person name="Xiong Z."/>
            <person name="Baker M.L."/>
            <person name="Zhao W."/>
            <person name="Tachedjian M."/>
            <person name="Zhu Y."/>
            <person name="Zhou P."/>
            <person name="Jiang X."/>
            <person name="Ng J."/>
            <person name="Yang L."/>
            <person name="Wu L."/>
            <person name="Xiao J."/>
            <person name="Feng Y."/>
            <person name="Chen Y."/>
            <person name="Sun X."/>
            <person name="Zhang Y."/>
            <person name="Marsh G.A."/>
            <person name="Crameri G."/>
            <person name="Broder C.C."/>
            <person name="Frey K.G."/>
            <person name="Wang L.F."/>
            <person name="Wang J."/>
        </authorList>
    </citation>
    <scope>NUCLEOTIDE SEQUENCE [LARGE SCALE GENOMIC DNA]</scope>
</reference>
<gene>
    <name evidence="2" type="ORF">PAL_GLEAN10023183</name>
</gene>
<sequence length="92" mass="10602">MPVSLARRPVKQTQNSGDKEPPRKRMRMRMRMRARSCITRDDVMGGDFKILTALAVESRCWCFSRSSLIYPVIARFTEFSFGVLSGNWKNGN</sequence>
<name>L5K4L9_PTEAL</name>
<dbReference type="EMBL" id="KB031041">
    <property type="protein sequence ID" value="ELK05721.1"/>
    <property type="molecule type" value="Genomic_DNA"/>
</dbReference>
<dbReference type="InParanoid" id="L5K4L9"/>
<proteinExistence type="predicted"/>